<dbReference type="VEuPathDB" id="FungiDB:AN1048"/>
<accession>Q5BEI2</accession>
<dbReference type="GO" id="GO:0016740">
    <property type="term" value="F:transferase activity"/>
    <property type="evidence" value="ECO:0007669"/>
    <property type="project" value="UniProtKB-KW"/>
</dbReference>
<evidence type="ECO:0000256" key="1">
    <source>
        <dbReference type="ARBA" id="ARBA00004167"/>
    </source>
</evidence>
<feature type="chain" id="PRO_5010288547" evidence="5">
    <location>
        <begin position="21"/>
        <end position="311"/>
    </location>
</feature>
<proteinExistence type="predicted"/>
<name>Q5BEI2_EMENI</name>
<keyword evidence="2" id="KW-0812">Transmembrane</keyword>
<accession>C8VTW0</accession>
<feature type="signal peptide" evidence="5">
    <location>
        <begin position="1"/>
        <end position="20"/>
    </location>
</feature>
<dbReference type="Proteomes" id="UP000000560">
    <property type="component" value="Chromosome VIII"/>
</dbReference>
<evidence type="ECO:0000313" key="8">
    <source>
        <dbReference type="Proteomes" id="UP000000560"/>
    </source>
</evidence>
<evidence type="ECO:0000313" key="7">
    <source>
        <dbReference type="EMBL" id="CBF88259.1"/>
    </source>
</evidence>
<keyword evidence="7" id="KW-0808">Transferase</keyword>
<keyword evidence="3" id="KW-1133">Transmembrane helix</keyword>
<evidence type="ECO:0000256" key="3">
    <source>
        <dbReference type="ARBA" id="ARBA00022989"/>
    </source>
</evidence>
<organism evidence="7 8">
    <name type="scientific">Emericella nidulans (strain FGSC A4 / ATCC 38163 / CBS 112.46 / NRRL 194 / M139)</name>
    <name type="common">Aspergillus nidulans</name>
    <dbReference type="NCBI Taxonomy" id="227321"/>
    <lineage>
        <taxon>Eukaryota</taxon>
        <taxon>Fungi</taxon>
        <taxon>Dikarya</taxon>
        <taxon>Ascomycota</taxon>
        <taxon>Pezizomycotina</taxon>
        <taxon>Eurotiomycetes</taxon>
        <taxon>Eurotiomycetidae</taxon>
        <taxon>Eurotiales</taxon>
        <taxon>Aspergillaceae</taxon>
        <taxon>Aspergillus</taxon>
        <taxon>Aspergillus subgen. Nidulantes</taxon>
    </lineage>
</organism>
<reference evidence="8" key="1">
    <citation type="journal article" date="2005" name="Nature">
        <title>Sequencing of Aspergillus nidulans and comparative analysis with A. fumigatus and A. oryzae.</title>
        <authorList>
            <person name="Galagan J.E."/>
            <person name="Calvo S.E."/>
            <person name="Cuomo C."/>
            <person name="Ma L.J."/>
            <person name="Wortman J.R."/>
            <person name="Batzoglou S."/>
            <person name="Lee S.I."/>
            <person name="Basturkmen M."/>
            <person name="Spevak C.C."/>
            <person name="Clutterbuck J."/>
            <person name="Kapitonov V."/>
            <person name="Jurka J."/>
            <person name="Scazzocchio C."/>
            <person name="Farman M."/>
            <person name="Butler J."/>
            <person name="Purcell S."/>
            <person name="Harris S."/>
            <person name="Braus G.H."/>
            <person name="Draht O."/>
            <person name="Busch S."/>
            <person name="D'Enfert C."/>
            <person name="Bouchier C."/>
            <person name="Goldman G.H."/>
            <person name="Bell-Pedersen D."/>
            <person name="Griffiths-Jones S."/>
            <person name="Doonan J.H."/>
            <person name="Yu J."/>
            <person name="Vienken K."/>
            <person name="Pain A."/>
            <person name="Freitag M."/>
            <person name="Selker E.U."/>
            <person name="Archer D.B."/>
            <person name="Penalva M.A."/>
            <person name="Oakley B.R."/>
            <person name="Momany M."/>
            <person name="Tanaka T."/>
            <person name="Kumagai T."/>
            <person name="Asai K."/>
            <person name="Machida M."/>
            <person name="Nierman W.C."/>
            <person name="Denning D.W."/>
            <person name="Caddick M."/>
            <person name="Hynes M."/>
            <person name="Paoletti M."/>
            <person name="Fischer R."/>
            <person name="Miller B."/>
            <person name="Dyer P."/>
            <person name="Sachs M.S."/>
            <person name="Osmani S.A."/>
            <person name="Birren B.W."/>
        </authorList>
    </citation>
    <scope>NUCLEOTIDE SEQUENCE [LARGE SCALE GENOMIC DNA]</scope>
    <source>
        <strain evidence="8">FGSC A4 / ATCC 38163 / CBS 112.46 / NRRL 194 / M139</strain>
    </source>
</reference>
<dbReference type="PANTHER" id="PTHR15407">
    <property type="entry name" value="FUKUTIN-RELATED"/>
    <property type="match status" value="1"/>
</dbReference>
<dbReference type="PANTHER" id="PTHR15407:SF28">
    <property type="entry name" value="RIBITOL-5-PHOSPHATE TRANSFERASE FKTN"/>
    <property type="match status" value="1"/>
</dbReference>
<evidence type="ECO:0000256" key="5">
    <source>
        <dbReference type="SAM" id="SignalP"/>
    </source>
</evidence>
<dbReference type="Pfam" id="PF04991">
    <property type="entry name" value="LicD"/>
    <property type="match status" value="1"/>
</dbReference>
<evidence type="ECO:0000256" key="4">
    <source>
        <dbReference type="ARBA" id="ARBA00023136"/>
    </source>
</evidence>
<dbReference type="KEGG" id="ani:ANIA_01048"/>
<dbReference type="GeneID" id="2876828"/>
<comment type="subcellular location">
    <subcellularLocation>
        <location evidence="1">Membrane</location>
        <topology evidence="1">Single-pass membrane protein</topology>
    </subcellularLocation>
</comment>
<dbReference type="InParanoid" id="Q5BEI2"/>
<dbReference type="InterPro" id="IPR009644">
    <property type="entry name" value="FKTN/MNN4/W02B3.4-1"/>
</dbReference>
<keyword evidence="8" id="KW-1185">Reference proteome</keyword>
<dbReference type="RefSeq" id="XP_658652.1">
    <property type="nucleotide sequence ID" value="XM_653560.2"/>
</dbReference>
<keyword evidence="4" id="KW-0472">Membrane</keyword>
<dbReference type="GO" id="GO:0016020">
    <property type="term" value="C:membrane"/>
    <property type="evidence" value="ECO:0007669"/>
    <property type="project" value="UniProtKB-SubCell"/>
</dbReference>
<sequence>MHKKATLALASAICITAATGLPGPVLDSAPKASVHGSVHGSILGTAADINDPSYLWTMYGLNTSEEYKYFQEPGNDEIHAHYDSRFFKDPVPKEHRSQVLTHIIHSYFEFFNSHNLETWLAHGTLLGWWWNGRIMPWDWDIDTQVSEATLFRLADEFNGTVAQYNTTNPDTQHSYLLDVNPWARQRDRGKGLNIIDARWIDMQTGLYIDITGLSKLNEEKPNEWGCKNNHNYMLSDIYPLRASFFEGVAAKVPYRYESVLIDEYGEKALSETHYNDYTWVSKQEEWVSDEIIAAEEKKKAKEGDKDGRQYE</sequence>
<dbReference type="OrthoDB" id="444255at2759"/>
<dbReference type="HOGENOM" id="CLU_052528_0_0_1"/>
<dbReference type="GO" id="GO:0009100">
    <property type="term" value="P:glycoprotein metabolic process"/>
    <property type="evidence" value="ECO:0007669"/>
    <property type="project" value="UniProtKB-ARBA"/>
</dbReference>
<dbReference type="eggNOG" id="ENOG502QREF">
    <property type="taxonomic scope" value="Eukaryota"/>
</dbReference>
<protein>
    <submittedName>
        <fullName evidence="7">Mannosylphosphate transferase (Mnn4), putative (AFU_orthologue AFUA_1G12630)</fullName>
    </submittedName>
</protein>
<dbReference type="EMBL" id="BN001308">
    <property type="protein sequence ID" value="CBF88259.1"/>
    <property type="molecule type" value="Genomic_DNA"/>
</dbReference>
<evidence type="ECO:0000256" key="2">
    <source>
        <dbReference type="ARBA" id="ARBA00022692"/>
    </source>
</evidence>
<gene>
    <name evidence="7" type="ORF">ANIA_01048</name>
</gene>
<dbReference type="STRING" id="227321.Q5BEI2"/>
<reference evidence="8" key="2">
    <citation type="journal article" date="2009" name="Fungal Genet. Biol.">
        <title>The 2008 update of the Aspergillus nidulans genome annotation: a community effort.</title>
        <authorList>
            <person name="Wortman J.R."/>
            <person name="Gilsenan J.M."/>
            <person name="Joardar V."/>
            <person name="Deegan J."/>
            <person name="Clutterbuck J."/>
            <person name="Andersen M.R."/>
            <person name="Archer D."/>
            <person name="Bencina M."/>
            <person name="Braus G."/>
            <person name="Coutinho P."/>
            <person name="von Dohren H."/>
            <person name="Doonan J."/>
            <person name="Driessen A.J."/>
            <person name="Durek P."/>
            <person name="Espeso E."/>
            <person name="Fekete E."/>
            <person name="Flipphi M."/>
            <person name="Estrada C.G."/>
            <person name="Geysens S."/>
            <person name="Goldman G."/>
            <person name="de Groot P.W."/>
            <person name="Hansen K."/>
            <person name="Harris S.D."/>
            <person name="Heinekamp T."/>
            <person name="Helmstaedt K."/>
            <person name="Henrissat B."/>
            <person name="Hofmann G."/>
            <person name="Homan T."/>
            <person name="Horio T."/>
            <person name="Horiuchi H."/>
            <person name="James S."/>
            <person name="Jones M."/>
            <person name="Karaffa L."/>
            <person name="Karanyi Z."/>
            <person name="Kato M."/>
            <person name="Keller N."/>
            <person name="Kelly D.E."/>
            <person name="Kiel J.A."/>
            <person name="Kim J.M."/>
            <person name="van der Klei I.J."/>
            <person name="Klis F.M."/>
            <person name="Kovalchuk A."/>
            <person name="Krasevec N."/>
            <person name="Kubicek C.P."/>
            <person name="Liu B."/>
            <person name="Maccabe A."/>
            <person name="Meyer V."/>
            <person name="Mirabito P."/>
            <person name="Miskei M."/>
            <person name="Mos M."/>
            <person name="Mullins J."/>
            <person name="Nelson D.R."/>
            <person name="Nielsen J."/>
            <person name="Oakley B.R."/>
            <person name="Osmani S.A."/>
            <person name="Pakula T."/>
            <person name="Paszewski A."/>
            <person name="Paulsen I."/>
            <person name="Pilsyk S."/>
            <person name="Pocsi I."/>
            <person name="Punt P.J."/>
            <person name="Ram A.F."/>
            <person name="Ren Q."/>
            <person name="Robellet X."/>
            <person name="Robson G."/>
            <person name="Seiboth B."/>
            <person name="van Solingen P."/>
            <person name="Specht T."/>
            <person name="Sun J."/>
            <person name="Taheri-Talesh N."/>
            <person name="Takeshita N."/>
            <person name="Ussery D."/>
            <person name="vanKuyk P.A."/>
            <person name="Visser H."/>
            <person name="van de Vondervoort P.J."/>
            <person name="de Vries R.P."/>
            <person name="Walton J."/>
            <person name="Xiang X."/>
            <person name="Xiong Y."/>
            <person name="Zeng A.P."/>
            <person name="Brandt B.W."/>
            <person name="Cornell M.J."/>
            <person name="van den Hondel C.A."/>
            <person name="Visser J."/>
            <person name="Oliver S.G."/>
            <person name="Turner G."/>
        </authorList>
    </citation>
    <scope>GENOME REANNOTATION</scope>
    <source>
        <strain evidence="8">FGSC A4 / ATCC 38163 / CBS 112.46 / NRRL 194 / M139</strain>
    </source>
</reference>
<evidence type="ECO:0000259" key="6">
    <source>
        <dbReference type="Pfam" id="PF04991"/>
    </source>
</evidence>
<dbReference type="InterPro" id="IPR007074">
    <property type="entry name" value="LicD/FKTN/FKRP_NTP_transf"/>
</dbReference>
<keyword evidence="5" id="KW-0732">Signal</keyword>
<dbReference type="OMA" id="ILGHYDT"/>
<dbReference type="AlphaFoldDB" id="Q5BEI2"/>
<feature type="domain" description="LicD/FKTN/FKRP nucleotidyltransferase" evidence="6">
    <location>
        <begin position="112"/>
        <end position="220"/>
    </location>
</feature>